<evidence type="ECO:0000256" key="1">
    <source>
        <dbReference type="SAM" id="Phobius"/>
    </source>
</evidence>
<keyword evidence="1" id="KW-1133">Transmembrane helix</keyword>
<evidence type="ECO:0000313" key="3">
    <source>
        <dbReference type="Proteomes" id="UP000694393"/>
    </source>
</evidence>
<reference evidence="2" key="1">
    <citation type="submission" date="2025-08" db="UniProtKB">
        <authorList>
            <consortium name="Ensembl"/>
        </authorList>
    </citation>
    <scope>IDENTIFICATION</scope>
</reference>
<feature type="transmembrane region" description="Helical" evidence="1">
    <location>
        <begin position="447"/>
        <end position="469"/>
    </location>
</feature>
<keyword evidence="3" id="KW-1185">Reference proteome</keyword>
<dbReference type="Gene3D" id="1.10.287.210">
    <property type="match status" value="1"/>
</dbReference>
<keyword evidence="1" id="KW-0472">Membrane</keyword>
<dbReference type="InterPro" id="IPR018154">
    <property type="entry name" value="TLV/ENV_coat_polyprotein"/>
</dbReference>
<organism evidence="2 3">
    <name type="scientific">Pelusios castaneus</name>
    <name type="common">West African mud turtle</name>
    <dbReference type="NCBI Taxonomy" id="367368"/>
    <lineage>
        <taxon>Eukaryota</taxon>
        <taxon>Metazoa</taxon>
        <taxon>Chordata</taxon>
        <taxon>Craniata</taxon>
        <taxon>Vertebrata</taxon>
        <taxon>Euteleostomi</taxon>
        <taxon>Archelosauria</taxon>
        <taxon>Testudinata</taxon>
        <taxon>Testudines</taxon>
        <taxon>Pleurodira</taxon>
        <taxon>Pelomedusidae</taxon>
        <taxon>Pelusios</taxon>
    </lineage>
</organism>
<sequence>MSPPPRPLLIECGPSPFNGHTLKSLTYGWNGTCHLSSLPRRDRRETREGLDPRENCTPCIVTTRTENQITQTLKYHSSVPDNCLTPFTCVHNNTRYTLCGNTTCHQPQGTSFRGQVWVYGSRGGSGPDQMLLAAQRGQGLVATKTTQHGDTTSLTICFDACKAIAIAVGHNPKGKSGRTSSILGKYCFSRSEGQNPVGSLTCEAMWRCENNQTVWWSGKNHTQPNLTHVNQWPQLSPLLNLCDSTTGIQAPDSLYWICGKWAYAQLPANWTGTCTIGSIRPGFFLLPLAQGQVLGVPVYDSKGTSRSKRATSLQSACIISYYGPATWAEDGTYGYRTPIYMLNRIIRLQAVVEIITNETALALDLLAKMNSKMRTAIYQNRLALDYLLAKEGGLCGKFNLTNCCLEIDDTGEAIRKITKEMRKLAHVPVQTWKGIDTSEWFGGWFEWLGGFKSIMGIIIAFTCVCLVVIQRTTGEEVET</sequence>
<accession>A0A8C8R8P7</accession>
<dbReference type="SUPFAM" id="SSF58069">
    <property type="entry name" value="Virus ectodomain"/>
    <property type="match status" value="1"/>
</dbReference>
<name>A0A8C8R8P7_9SAUR</name>
<dbReference type="Pfam" id="PF00429">
    <property type="entry name" value="TLV_coat"/>
    <property type="match status" value="1"/>
</dbReference>
<keyword evidence="1" id="KW-0812">Transmembrane</keyword>
<dbReference type="Proteomes" id="UP000694393">
    <property type="component" value="Unplaced"/>
</dbReference>
<dbReference type="Ensembl" id="ENSPCET00000001937.1">
    <property type="protein sequence ID" value="ENSPCEP00000001876.1"/>
    <property type="gene ID" value="ENSPCEG00000001557.1"/>
</dbReference>
<dbReference type="PANTHER" id="PTHR10424:SF68">
    <property type="entry name" value="ENDOGENOUS RETROVIRUS GROUP 3 MEMBER 1 ENV POLYPROTEIN"/>
    <property type="match status" value="1"/>
</dbReference>
<evidence type="ECO:0008006" key="4">
    <source>
        <dbReference type="Google" id="ProtNLM"/>
    </source>
</evidence>
<dbReference type="PANTHER" id="PTHR10424">
    <property type="entry name" value="VIRAL ENVELOPE PROTEIN"/>
    <property type="match status" value="1"/>
</dbReference>
<proteinExistence type="predicted"/>
<dbReference type="AlphaFoldDB" id="A0A8C8R8P7"/>
<dbReference type="CDD" id="cd09850">
    <property type="entry name" value="Ebola-like_HR1-HR2"/>
    <property type="match status" value="1"/>
</dbReference>
<evidence type="ECO:0000313" key="2">
    <source>
        <dbReference type="Ensembl" id="ENSPCEP00000001876.1"/>
    </source>
</evidence>
<protein>
    <recommendedName>
        <fullName evidence="4">Envelope protein</fullName>
    </recommendedName>
</protein>
<reference evidence="2" key="2">
    <citation type="submission" date="2025-09" db="UniProtKB">
        <authorList>
            <consortium name="Ensembl"/>
        </authorList>
    </citation>
    <scope>IDENTIFICATION</scope>
</reference>